<evidence type="ECO:0000259" key="6">
    <source>
        <dbReference type="Pfam" id="PF07940"/>
    </source>
</evidence>
<dbReference type="Gene3D" id="1.50.10.100">
    <property type="entry name" value="Chondroitin AC/alginate lyase"/>
    <property type="match status" value="1"/>
</dbReference>
<evidence type="ECO:0000256" key="3">
    <source>
        <dbReference type="ARBA" id="ARBA00022764"/>
    </source>
</evidence>
<gene>
    <name evidence="8" type="ORF">IAC29_05270</name>
</gene>
<accession>A0A9D9HC07</accession>
<comment type="caution">
    <text evidence="8">The sequence shown here is derived from an EMBL/GenBank/DDBJ whole genome shotgun (WGS) entry which is preliminary data.</text>
</comment>
<dbReference type="PANTHER" id="PTHR39210">
    <property type="entry name" value="HEPARIN-SULFATE LYASE"/>
    <property type="match status" value="1"/>
</dbReference>
<reference evidence="8" key="1">
    <citation type="submission" date="2020-10" db="EMBL/GenBank/DDBJ databases">
        <authorList>
            <person name="Gilroy R."/>
        </authorList>
    </citation>
    <scope>NUCLEOTIDE SEQUENCE</scope>
    <source>
        <strain evidence="8">20514</strain>
    </source>
</reference>
<feature type="signal peptide" evidence="5">
    <location>
        <begin position="1"/>
        <end position="21"/>
    </location>
</feature>
<evidence type="ECO:0000259" key="7">
    <source>
        <dbReference type="Pfam" id="PF16889"/>
    </source>
</evidence>
<feature type="chain" id="PRO_5038780769" evidence="5">
    <location>
        <begin position="22"/>
        <end position="768"/>
    </location>
</feature>
<feature type="domain" description="Heparin-sulfate lyase N-terminal" evidence="7">
    <location>
        <begin position="57"/>
        <end position="443"/>
    </location>
</feature>
<proteinExistence type="predicted"/>
<evidence type="ECO:0000313" key="8">
    <source>
        <dbReference type="EMBL" id="MBO8448665.1"/>
    </source>
</evidence>
<keyword evidence="3" id="KW-0574">Periplasm</keyword>
<dbReference type="GO" id="GO:0042597">
    <property type="term" value="C:periplasmic space"/>
    <property type="evidence" value="ECO:0007669"/>
    <property type="project" value="UniProtKB-SubCell"/>
</dbReference>
<evidence type="ECO:0000256" key="1">
    <source>
        <dbReference type="ARBA" id="ARBA00004418"/>
    </source>
</evidence>
<dbReference type="InterPro" id="IPR012480">
    <property type="entry name" value="Hepar_II_III_C"/>
</dbReference>
<feature type="domain" description="Heparinase II/III-like C-terminal" evidence="6">
    <location>
        <begin position="459"/>
        <end position="615"/>
    </location>
</feature>
<dbReference type="EMBL" id="JADIMQ010000077">
    <property type="protein sequence ID" value="MBO8448665.1"/>
    <property type="molecule type" value="Genomic_DNA"/>
</dbReference>
<dbReference type="PROSITE" id="PS51257">
    <property type="entry name" value="PROKAR_LIPOPROTEIN"/>
    <property type="match status" value="1"/>
</dbReference>
<organism evidence="8 9">
    <name type="scientific">Candidatus Cryptobacteroides merdigallinarum</name>
    <dbReference type="NCBI Taxonomy" id="2840770"/>
    <lineage>
        <taxon>Bacteria</taxon>
        <taxon>Pseudomonadati</taxon>
        <taxon>Bacteroidota</taxon>
        <taxon>Bacteroidia</taxon>
        <taxon>Bacteroidales</taxon>
        <taxon>Candidatus Cryptobacteroides</taxon>
    </lineage>
</organism>
<evidence type="ECO:0000256" key="2">
    <source>
        <dbReference type="ARBA" id="ARBA00022729"/>
    </source>
</evidence>
<protein>
    <submittedName>
        <fullName evidence="8">Heparinase II/III family protein</fullName>
    </submittedName>
</protein>
<dbReference type="GO" id="GO:0016829">
    <property type="term" value="F:lyase activity"/>
    <property type="evidence" value="ECO:0007669"/>
    <property type="project" value="UniProtKB-KW"/>
</dbReference>
<dbReference type="SUPFAM" id="SSF48230">
    <property type="entry name" value="Chondroitin AC/alginate lyase"/>
    <property type="match status" value="1"/>
</dbReference>
<evidence type="ECO:0000256" key="4">
    <source>
        <dbReference type="ARBA" id="ARBA00023239"/>
    </source>
</evidence>
<dbReference type="PANTHER" id="PTHR39210:SF1">
    <property type="entry name" value="HEPARIN-SULFATE LYASE"/>
    <property type="match status" value="1"/>
</dbReference>
<dbReference type="InterPro" id="IPR031680">
    <property type="entry name" value="Hepar_II_III_N"/>
</dbReference>
<sequence length="768" mass="87630">MRKSLLILSSFVIALSGCVNEEELTYDETWNEDFDYTVDDDTVTVPSEITDTIDMRLFDVINLDYPGLEKVKQAYESRLAYEQDETTGDSSGYYLAAAYLLEYYRNLTEDRYPQIAADLVNATYTDNEKTIADRALEGHFYVRNFTLPVGSETYEDFADFGMTTAEDGSVTINWGMAMPSGLFPDGSEQEWDSQQHRHQWMISEALVYRATGDEDYIENWKTVYRNWVDNSPAPEGAETSNTVTGSDVRWYGLQPSERLIDQCAIFYYFLDSENMTPGYFSFFLSEFAKTANIIMSNPYGPASEGHNITLTQNQALFYACAMFPEFKNAGDWETYSGANLQTLNENVFLNDGGPVERDLHYHIGNVSNFYNITLVANANNKTLPGNFITNLEGACNFTVDMTYPNYSVDNFNDTRSSSWTESVLRRNFGYYYEMFPDNNKFRYMYTKRSDGSEPDELVSVYQETGYYMLRTGWTQDASMVILKNNPEGEWHCQYDNLTFSIYSNGINFSPDAGCYTYDNGSNRDTYAGADYHNTMVKPDASDRICRGQAFDETTRTGEYLGHYSGNNYDVIVAQNRNYSDLTHRRAIFKVNNRFYVVVDEGYGDYSGLVKLLLKGGNPQLNDESNTSNFIIENSTKENETSSFDPSLPVTMHTDLSVSSNMMFVTFPETTDGYDSNWTTNYFCNQLITDNSQRIQRRIYEIKQTKPADDAVRFITVLYPYGAASEYENIDITASFTDSGFSESGTRVRVTVDNNGSQETYNLSYTINQ</sequence>
<dbReference type="Gene3D" id="2.70.98.70">
    <property type="match status" value="1"/>
</dbReference>
<keyword evidence="4" id="KW-0456">Lyase</keyword>
<dbReference type="Pfam" id="PF16889">
    <property type="entry name" value="Hepar_II_III_N"/>
    <property type="match status" value="1"/>
</dbReference>
<dbReference type="Proteomes" id="UP000810252">
    <property type="component" value="Unassembled WGS sequence"/>
</dbReference>
<dbReference type="Pfam" id="PF07940">
    <property type="entry name" value="Hepar_II_III_C"/>
    <property type="match status" value="1"/>
</dbReference>
<name>A0A9D9HC07_9BACT</name>
<keyword evidence="2 5" id="KW-0732">Signal</keyword>
<dbReference type="AlphaFoldDB" id="A0A9D9HC07"/>
<comment type="subcellular location">
    <subcellularLocation>
        <location evidence="1">Periplasm</location>
    </subcellularLocation>
</comment>
<dbReference type="InterPro" id="IPR008929">
    <property type="entry name" value="Chondroitin_lyas"/>
</dbReference>
<evidence type="ECO:0000313" key="9">
    <source>
        <dbReference type="Proteomes" id="UP000810252"/>
    </source>
</evidence>
<reference evidence="8" key="2">
    <citation type="journal article" date="2021" name="PeerJ">
        <title>Extensive microbial diversity within the chicken gut microbiome revealed by metagenomics and culture.</title>
        <authorList>
            <person name="Gilroy R."/>
            <person name="Ravi A."/>
            <person name="Getino M."/>
            <person name="Pursley I."/>
            <person name="Horton D.L."/>
            <person name="Alikhan N.F."/>
            <person name="Baker D."/>
            <person name="Gharbi K."/>
            <person name="Hall N."/>
            <person name="Watson M."/>
            <person name="Adriaenssens E.M."/>
            <person name="Foster-Nyarko E."/>
            <person name="Jarju S."/>
            <person name="Secka A."/>
            <person name="Antonio M."/>
            <person name="Oren A."/>
            <person name="Chaudhuri R.R."/>
            <person name="La Ragione R."/>
            <person name="Hildebrand F."/>
            <person name="Pallen M.J."/>
        </authorList>
    </citation>
    <scope>NUCLEOTIDE SEQUENCE</scope>
    <source>
        <strain evidence="8">20514</strain>
    </source>
</reference>
<evidence type="ECO:0000256" key="5">
    <source>
        <dbReference type="SAM" id="SignalP"/>
    </source>
</evidence>